<gene>
    <name evidence="2" type="ordered locus">RHA1_ro00239</name>
</gene>
<keyword evidence="2" id="KW-0413">Isomerase</keyword>
<accession>Q0SK61</accession>
<dbReference type="InterPro" id="IPR015797">
    <property type="entry name" value="NUDIX_hydrolase-like_dom_sf"/>
</dbReference>
<dbReference type="AlphaFoldDB" id="Q0SK61"/>
<dbReference type="PROSITE" id="PS51462">
    <property type="entry name" value="NUDIX"/>
    <property type="match status" value="1"/>
</dbReference>
<reference evidence="3" key="1">
    <citation type="journal article" date="2006" name="Proc. Natl. Acad. Sci. U.S.A.">
        <title>The complete genome of Rhodococcus sp. RHA1 provides insights into a catabolic powerhouse.</title>
        <authorList>
            <person name="McLeod M.P."/>
            <person name="Warren R.L."/>
            <person name="Hsiao W.W.L."/>
            <person name="Araki N."/>
            <person name="Myhre M."/>
            <person name="Fernandes C."/>
            <person name="Miyazawa D."/>
            <person name="Wong W."/>
            <person name="Lillquist A.L."/>
            <person name="Wang D."/>
            <person name="Dosanjh M."/>
            <person name="Hara H."/>
            <person name="Petrescu A."/>
            <person name="Morin R.D."/>
            <person name="Yang G."/>
            <person name="Stott J.M."/>
            <person name="Schein J.E."/>
            <person name="Shin H."/>
            <person name="Smailus D."/>
            <person name="Siddiqui A.S."/>
            <person name="Marra M.A."/>
            <person name="Jones S.J.M."/>
            <person name="Holt R."/>
            <person name="Brinkman F.S.L."/>
            <person name="Miyauchi K."/>
            <person name="Fukuda M."/>
            <person name="Davies J.E."/>
            <person name="Mohn W.W."/>
            <person name="Eltis L.D."/>
        </authorList>
    </citation>
    <scope>NUCLEOTIDE SEQUENCE [LARGE SCALE GENOMIC DNA]</scope>
    <source>
        <strain evidence="3">RHA1</strain>
    </source>
</reference>
<dbReference type="RefSeq" id="WP_011593538.1">
    <property type="nucleotide sequence ID" value="NC_008268.1"/>
</dbReference>
<name>Q0SK61_RHOJR</name>
<dbReference type="NCBIfam" id="NF002995">
    <property type="entry name" value="PRK03759.1"/>
    <property type="match status" value="1"/>
</dbReference>
<dbReference type="PANTHER" id="PTHR10885">
    <property type="entry name" value="ISOPENTENYL-DIPHOSPHATE DELTA-ISOMERASE"/>
    <property type="match status" value="1"/>
</dbReference>
<evidence type="ECO:0000259" key="1">
    <source>
        <dbReference type="PROSITE" id="PS51462"/>
    </source>
</evidence>
<dbReference type="InterPro" id="IPR000086">
    <property type="entry name" value="NUDIX_hydrolase_dom"/>
</dbReference>
<dbReference type="PANTHER" id="PTHR10885:SF0">
    <property type="entry name" value="ISOPENTENYL-DIPHOSPHATE DELTA-ISOMERASE"/>
    <property type="match status" value="1"/>
</dbReference>
<dbReference type="eggNOG" id="COG1443">
    <property type="taxonomic scope" value="Bacteria"/>
</dbReference>
<dbReference type="EC" id="5.3.3.2" evidence="2"/>
<dbReference type="SUPFAM" id="SSF55811">
    <property type="entry name" value="Nudix"/>
    <property type="match status" value="1"/>
</dbReference>
<dbReference type="GO" id="GO:0004452">
    <property type="term" value="F:isopentenyl-diphosphate delta-isomerase activity"/>
    <property type="evidence" value="ECO:0007669"/>
    <property type="project" value="UniProtKB-EC"/>
</dbReference>
<sequence>MSPSAELLDEAGPQVGTVAEASVHTSATPLHLAFSAYVIDPEGQGLVGRRARWKSTWPGVWTNSCSGHPCPGENLPEAVARRVDEVLGIIPADITLILPDFRCRTRDPHKYVGRQYRTSLCSSGGYTVDDSPSTVVPAN</sequence>
<evidence type="ECO:0000313" key="2">
    <source>
        <dbReference type="EMBL" id="ABG92075.1"/>
    </source>
</evidence>
<protein>
    <submittedName>
        <fullName evidence="2">Isopentenyl-diphosphate delta-isomerase</fullName>
        <ecNumber evidence="2">5.3.3.2</ecNumber>
    </submittedName>
</protein>
<dbReference type="Pfam" id="PF00293">
    <property type="entry name" value="NUDIX"/>
    <property type="match status" value="1"/>
</dbReference>
<dbReference type="EMBL" id="CP000431">
    <property type="protein sequence ID" value="ABG92075.1"/>
    <property type="molecule type" value="Genomic_DNA"/>
</dbReference>
<feature type="domain" description="Nudix hydrolase" evidence="1">
    <location>
        <begin position="29"/>
        <end position="139"/>
    </location>
</feature>
<organism evidence="2 3">
    <name type="scientific">Rhodococcus jostii (strain RHA1)</name>
    <dbReference type="NCBI Taxonomy" id="101510"/>
    <lineage>
        <taxon>Bacteria</taxon>
        <taxon>Bacillati</taxon>
        <taxon>Actinomycetota</taxon>
        <taxon>Actinomycetes</taxon>
        <taxon>Mycobacteriales</taxon>
        <taxon>Nocardiaceae</taxon>
        <taxon>Rhodococcus</taxon>
    </lineage>
</organism>
<dbReference type="KEGG" id="rha:RHA1_ro00239"/>
<dbReference type="Proteomes" id="UP000008710">
    <property type="component" value="Chromosome"/>
</dbReference>
<dbReference type="HOGENOM" id="CLU_1843556_0_0_11"/>
<dbReference type="Gene3D" id="3.90.79.10">
    <property type="entry name" value="Nucleoside Triphosphate Pyrophosphohydrolase"/>
    <property type="match status" value="1"/>
</dbReference>
<evidence type="ECO:0000313" key="3">
    <source>
        <dbReference type="Proteomes" id="UP000008710"/>
    </source>
</evidence>
<proteinExistence type="predicted"/>